<gene>
    <name evidence="1" type="ORF">L249_0889</name>
</gene>
<sequence length="93" mass="11060">MEGGLIDTAVVAFLSRDFLRHTETPPFFFFTLMSIMWPGNLLKPSPLHCMRMHWLAVYSPGGRRIKQDEMDIRMLEERSSNAFFFFWLPLLYR</sequence>
<accession>A0A367LCF5</accession>
<reference evidence="1 2" key="1">
    <citation type="journal article" date="2015" name="BMC Genomics">
        <title>Insights from the genome of Ophiocordyceps polyrhachis-furcata to pathogenicity and host specificity in insect fungi.</title>
        <authorList>
            <person name="Wichadakul D."/>
            <person name="Kobmoo N."/>
            <person name="Ingsriswang S."/>
            <person name="Tangphatsornruang S."/>
            <person name="Chantasingh D."/>
            <person name="Luangsa-ard J.J."/>
            <person name="Eurwilaichitr L."/>
        </authorList>
    </citation>
    <scope>NUCLEOTIDE SEQUENCE [LARGE SCALE GENOMIC DNA]</scope>
    <source>
        <strain evidence="1 2">BCC 54312</strain>
    </source>
</reference>
<dbReference type="EMBL" id="LKCN02000007">
    <property type="protein sequence ID" value="RCI12100.1"/>
    <property type="molecule type" value="Genomic_DNA"/>
</dbReference>
<organism evidence="1 2">
    <name type="scientific">Ophiocordyceps polyrhachis-furcata BCC 54312</name>
    <dbReference type="NCBI Taxonomy" id="1330021"/>
    <lineage>
        <taxon>Eukaryota</taxon>
        <taxon>Fungi</taxon>
        <taxon>Dikarya</taxon>
        <taxon>Ascomycota</taxon>
        <taxon>Pezizomycotina</taxon>
        <taxon>Sordariomycetes</taxon>
        <taxon>Hypocreomycetidae</taxon>
        <taxon>Hypocreales</taxon>
        <taxon>Ophiocordycipitaceae</taxon>
        <taxon>Ophiocordyceps</taxon>
    </lineage>
</organism>
<evidence type="ECO:0000313" key="1">
    <source>
        <dbReference type="EMBL" id="RCI12100.1"/>
    </source>
</evidence>
<dbReference type="AlphaFoldDB" id="A0A367LCF5"/>
<proteinExistence type="predicted"/>
<keyword evidence="2" id="KW-1185">Reference proteome</keyword>
<evidence type="ECO:0000313" key="2">
    <source>
        <dbReference type="Proteomes" id="UP000253664"/>
    </source>
</evidence>
<name>A0A367LCF5_9HYPO</name>
<comment type="caution">
    <text evidence="1">The sequence shown here is derived from an EMBL/GenBank/DDBJ whole genome shotgun (WGS) entry which is preliminary data.</text>
</comment>
<protein>
    <submittedName>
        <fullName evidence="1">Uncharacterized protein</fullName>
    </submittedName>
</protein>
<dbReference type="Proteomes" id="UP000253664">
    <property type="component" value="Unassembled WGS sequence"/>
</dbReference>